<feature type="domain" description="Amino acid transporter transmembrane" evidence="8">
    <location>
        <begin position="400"/>
        <end position="833"/>
    </location>
</feature>
<dbReference type="AlphaFoldDB" id="A0A199VFC8"/>
<proteinExistence type="predicted"/>
<feature type="transmembrane region" description="Helical" evidence="7">
    <location>
        <begin position="75"/>
        <end position="98"/>
    </location>
</feature>
<evidence type="ECO:0000256" key="7">
    <source>
        <dbReference type="SAM" id="Phobius"/>
    </source>
</evidence>
<feature type="transmembrane region" description="Helical" evidence="7">
    <location>
        <begin position="235"/>
        <end position="256"/>
    </location>
</feature>
<dbReference type="EMBL" id="LSRQ01001999">
    <property type="protein sequence ID" value="OAY75809.1"/>
    <property type="molecule type" value="Genomic_DNA"/>
</dbReference>
<dbReference type="Pfam" id="PF01490">
    <property type="entry name" value="Aa_trans"/>
    <property type="match status" value="2"/>
</dbReference>
<feature type="transmembrane region" description="Helical" evidence="7">
    <location>
        <begin position="402"/>
        <end position="425"/>
    </location>
</feature>
<gene>
    <name evidence="9" type="ORF">ACMD2_01340</name>
</gene>
<name>A0A199VFC8_ANACO</name>
<feature type="transmembrane region" description="Helical" evidence="7">
    <location>
        <begin position="104"/>
        <end position="127"/>
    </location>
</feature>
<dbReference type="InterPro" id="IPR013057">
    <property type="entry name" value="AA_transpt_TM"/>
</dbReference>
<feature type="transmembrane region" description="Helical" evidence="7">
    <location>
        <begin position="773"/>
        <end position="791"/>
    </location>
</feature>
<sequence length="845" mass="93880">MIDIDHLLNILSTFFIILIHFVAILSILGPRDVVICGLAQYAMLWGTMIGYTITTATSIMAVVRTNCFHYNGRDASCGASGTLYMVLFGLVEIVLSQFPNLEKITLLSVIAAVMSFTYSFIGLFLSIAKFASHHSVRGTLLGVKIGVDGVSASTKTWHSLQALGNIAFAYTYAMLLIEIQDTLKSPPPENQTMKRASMYGIGVTTIFYVSLGCLGYAAFGNDAPGNVLTGFYEPFWLVDIANIAVLIHLVGAYQVYGQPIFAKYEEWLAKKWPDSAFFHNEYKLKLPFSKGRAFRFTVCKLVFRTAFVVITTLISLMLPFFNAILGLLGSIAFWPLTVYYPVTIYMTQAKIKRGERKWLVLQGLNVVALVVSVLAAVGSVADIAQRLKHKKKRLKRSIFSTVWSATAHVITALVGSGILTLPWSFAQLGWILGPLILILFAVITYYTAVLLCNCYRSPDPISGRRNYTYMEAIRACLGDKEVFLCGIIQYAILWGTMVGYTITAAMSMMVIKQSHCFHERGQNAPCKVSGLFYAVIYGLMEVVLSQFPNLEKIAALSYTAAATSFAYSVIGLYLCALEFFSHPKFRGSLYGVKVASRSISPTTKIWHFFQALGNIAFAYSYAMLLIEIQDTLKSPPAENKTMNKASIYGIGGTTIFYISLSCVGYVAFGDTTPGNILTGFKKPFWLIDIAHLALLIHLVAAYQVFAQPIFAFYEQRLATKWPNSDFFNRTYAVKIPFCKTKTIKFTLAKIFLRTIFVAFTTATAMIFPFFNAIVGLLGSMVFWPLTVYYPVAMYKSQAKIKRGQKKWIILQLISMISLLVSVLAIVGSVADIILHIKHAGLLKFE</sequence>
<feature type="transmembrane region" description="Helical" evidence="7">
    <location>
        <begin position="7"/>
        <end position="29"/>
    </location>
</feature>
<feature type="domain" description="Amino acid transporter transmembrane" evidence="8">
    <location>
        <begin position="25"/>
        <end position="382"/>
    </location>
</feature>
<feature type="transmembrane region" description="Helical" evidence="7">
    <location>
        <begin position="431"/>
        <end position="455"/>
    </location>
</feature>
<feature type="transmembrane region" description="Helical" evidence="7">
    <location>
        <begin position="359"/>
        <end position="381"/>
    </location>
</feature>
<keyword evidence="2" id="KW-0813">Transport</keyword>
<feature type="transmembrane region" description="Helical" evidence="7">
    <location>
        <begin position="689"/>
        <end position="713"/>
    </location>
</feature>
<feature type="transmembrane region" description="Helical" evidence="7">
    <location>
        <begin position="490"/>
        <end position="511"/>
    </location>
</feature>
<comment type="caution">
    <text evidence="9">The sequence shown here is derived from an EMBL/GenBank/DDBJ whole genome shotgun (WGS) entry which is preliminary data.</text>
</comment>
<evidence type="ECO:0000313" key="9">
    <source>
        <dbReference type="EMBL" id="OAY75809.1"/>
    </source>
</evidence>
<dbReference type="PANTHER" id="PTHR48017">
    <property type="entry name" value="OS05G0424000 PROTEIN-RELATED"/>
    <property type="match status" value="1"/>
</dbReference>
<feature type="non-terminal residue" evidence="9">
    <location>
        <position position="845"/>
    </location>
</feature>
<feature type="transmembrane region" description="Helical" evidence="7">
    <location>
        <begin position="555"/>
        <end position="580"/>
    </location>
</feature>
<feature type="transmembrane region" description="Helical" evidence="7">
    <location>
        <begin position="750"/>
        <end position="767"/>
    </location>
</feature>
<dbReference type="GO" id="GO:0016020">
    <property type="term" value="C:membrane"/>
    <property type="evidence" value="ECO:0007669"/>
    <property type="project" value="UniProtKB-SubCell"/>
</dbReference>
<reference evidence="9 10" key="1">
    <citation type="journal article" date="2016" name="DNA Res.">
        <title>The draft genome of MD-2 pineapple using hybrid error correction of long reads.</title>
        <authorList>
            <person name="Redwan R.M."/>
            <person name="Saidin A."/>
            <person name="Kumar S.V."/>
        </authorList>
    </citation>
    <scope>NUCLEOTIDE SEQUENCE [LARGE SCALE GENOMIC DNA]</scope>
    <source>
        <strain evidence="10">cv. MD2</strain>
        <tissue evidence="9">Leaf</tissue>
    </source>
</reference>
<accession>A0A199VFC8</accession>
<dbReference type="Proteomes" id="UP000092600">
    <property type="component" value="Unassembled WGS sequence"/>
</dbReference>
<protein>
    <submittedName>
        <fullName evidence="9">Amino acid permease 2</fullName>
    </submittedName>
</protein>
<keyword evidence="4" id="KW-0029">Amino-acid transport</keyword>
<keyword evidence="5 7" id="KW-1133">Transmembrane helix</keyword>
<keyword evidence="6 7" id="KW-0472">Membrane</keyword>
<feature type="transmembrane region" description="Helical" evidence="7">
    <location>
        <begin position="647"/>
        <end position="669"/>
    </location>
</feature>
<feature type="transmembrane region" description="Helical" evidence="7">
    <location>
        <begin position="301"/>
        <end position="334"/>
    </location>
</feature>
<feature type="transmembrane region" description="Helical" evidence="7">
    <location>
        <begin position="198"/>
        <end position="219"/>
    </location>
</feature>
<evidence type="ECO:0000256" key="4">
    <source>
        <dbReference type="ARBA" id="ARBA00022970"/>
    </source>
</evidence>
<evidence type="ECO:0000256" key="6">
    <source>
        <dbReference type="ARBA" id="ARBA00023136"/>
    </source>
</evidence>
<evidence type="ECO:0000259" key="8">
    <source>
        <dbReference type="Pfam" id="PF01490"/>
    </source>
</evidence>
<dbReference type="GO" id="GO:0006865">
    <property type="term" value="P:amino acid transport"/>
    <property type="evidence" value="ECO:0007669"/>
    <property type="project" value="UniProtKB-KW"/>
</dbReference>
<comment type="subcellular location">
    <subcellularLocation>
        <location evidence="1">Membrane</location>
    </subcellularLocation>
</comment>
<evidence type="ECO:0000256" key="1">
    <source>
        <dbReference type="ARBA" id="ARBA00004370"/>
    </source>
</evidence>
<evidence type="ECO:0000256" key="2">
    <source>
        <dbReference type="ARBA" id="ARBA00022448"/>
    </source>
</evidence>
<feature type="transmembrane region" description="Helical" evidence="7">
    <location>
        <begin position="812"/>
        <end position="836"/>
    </location>
</feature>
<feature type="transmembrane region" description="Helical" evidence="7">
    <location>
        <begin position="531"/>
        <end position="548"/>
    </location>
</feature>
<evidence type="ECO:0000256" key="3">
    <source>
        <dbReference type="ARBA" id="ARBA00022692"/>
    </source>
</evidence>
<evidence type="ECO:0000313" key="10">
    <source>
        <dbReference type="Proteomes" id="UP000092600"/>
    </source>
</evidence>
<keyword evidence="3 7" id="KW-0812">Transmembrane</keyword>
<organism evidence="9 10">
    <name type="scientific">Ananas comosus</name>
    <name type="common">Pineapple</name>
    <name type="synonym">Ananas ananas</name>
    <dbReference type="NCBI Taxonomy" id="4615"/>
    <lineage>
        <taxon>Eukaryota</taxon>
        <taxon>Viridiplantae</taxon>
        <taxon>Streptophyta</taxon>
        <taxon>Embryophyta</taxon>
        <taxon>Tracheophyta</taxon>
        <taxon>Spermatophyta</taxon>
        <taxon>Magnoliopsida</taxon>
        <taxon>Liliopsida</taxon>
        <taxon>Poales</taxon>
        <taxon>Bromeliaceae</taxon>
        <taxon>Bromelioideae</taxon>
        <taxon>Ananas</taxon>
    </lineage>
</organism>
<feature type="transmembrane region" description="Helical" evidence="7">
    <location>
        <begin position="41"/>
        <end position="63"/>
    </location>
</feature>
<dbReference type="STRING" id="4615.A0A199VFC8"/>
<evidence type="ECO:0000256" key="5">
    <source>
        <dbReference type="ARBA" id="ARBA00022989"/>
    </source>
</evidence>